<reference evidence="2" key="1">
    <citation type="journal article" date="2019" name="Int. J. Syst. Evol. Microbiol.">
        <title>The Global Catalogue of Microorganisms (GCM) 10K type strain sequencing project: providing services to taxonomists for standard genome sequencing and annotation.</title>
        <authorList>
            <consortium name="The Broad Institute Genomics Platform"/>
            <consortium name="The Broad Institute Genome Sequencing Center for Infectious Disease"/>
            <person name="Wu L."/>
            <person name="Ma J."/>
        </authorList>
    </citation>
    <scope>NUCLEOTIDE SEQUENCE [LARGE SCALE GENOMIC DNA]</scope>
    <source>
        <strain evidence="2">CCM 7491</strain>
    </source>
</reference>
<organism evidence="1 2">
    <name type="scientific">Sphingobium rhizovicinum</name>
    <dbReference type="NCBI Taxonomy" id="432308"/>
    <lineage>
        <taxon>Bacteria</taxon>
        <taxon>Pseudomonadati</taxon>
        <taxon>Pseudomonadota</taxon>
        <taxon>Alphaproteobacteria</taxon>
        <taxon>Sphingomonadales</taxon>
        <taxon>Sphingomonadaceae</taxon>
        <taxon>Sphingobium</taxon>
    </lineage>
</organism>
<dbReference type="RefSeq" id="WP_380794221.1">
    <property type="nucleotide sequence ID" value="NZ_JBHRVU010000004.1"/>
</dbReference>
<proteinExistence type="predicted"/>
<sequence length="60" mass="6229">MAVHSSSFGGLHLSGEDARKFVAQTRTGQSAAVKQTVSRGKELAAALLATGQVRIDSSSR</sequence>
<keyword evidence="2" id="KW-1185">Reference proteome</keyword>
<evidence type="ECO:0000313" key="1">
    <source>
        <dbReference type="EMBL" id="MFC3440889.1"/>
    </source>
</evidence>
<evidence type="ECO:0008006" key="3">
    <source>
        <dbReference type="Google" id="ProtNLM"/>
    </source>
</evidence>
<dbReference type="Proteomes" id="UP001595681">
    <property type="component" value="Unassembled WGS sequence"/>
</dbReference>
<protein>
    <recommendedName>
        <fullName evidence="3">DUF3606 domain-containing protein</fullName>
    </recommendedName>
</protein>
<evidence type="ECO:0000313" key="2">
    <source>
        <dbReference type="Proteomes" id="UP001595681"/>
    </source>
</evidence>
<comment type="caution">
    <text evidence="1">The sequence shown here is derived from an EMBL/GenBank/DDBJ whole genome shotgun (WGS) entry which is preliminary data.</text>
</comment>
<dbReference type="EMBL" id="JBHRVU010000004">
    <property type="protein sequence ID" value="MFC3440889.1"/>
    <property type="molecule type" value="Genomic_DNA"/>
</dbReference>
<name>A0ABV7NEL6_9SPHN</name>
<accession>A0ABV7NEL6</accession>
<gene>
    <name evidence="1" type="ORF">ACFOKF_06700</name>
</gene>